<keyword evidence="1" id="KW-1133">Transmembrane helix</keyword>
<sequence>MVSPRKKAKCLLINQRASAMSTAICVWTFMFLYGAYCYLSTIPPYVRVSKFLFTLYQDIWPKTLVDS</sequence>
<feature type="transmembrane region" description="Helical" evidence="1">
    <location>
        <begin position="21"/>
        <end position="42"/>
    </location>
</feature>
<proteinExistence type="predicted"/>
<dbReference type="Proteomes" id="UP000035680">
    <property type="component" value="Unassembled WGS sequence"/>
</dbReference>
<evidence type="ECO:0000313" key="3">
    <source>
        <dbReference type="WBParaSite" id="SVE_0785400.1"/>
    </source>
</evidence>
<dbReference type="AlphaFoldDB" id="A0A0K0FG55"/>
<accession>A0A0K0FG55</accession>
<keyword evidence="1" id="KW-0472">Membrane</keyword>
<reference evidence="2" key="1">
    <citation type="submission" date="2014-07" db="EMBL/GenBank/DDBJ databases">
        <authorList>
            <person name="Martin A.A"/>
            <person name="De Silva N."/>
        </authorList>
    </citation>
    <scope>NUCLEOTIDE SEQUENCE</scope>
</reference>
<organism evidence="2 3">
    <name type="scientific">Strongyloides venezuelensis</name>
    <name type="common">Threadworm</name>
    <dbReference type="NCBI Taxonomy" id="75913"/>
    <lineage>
        <taxon>Eukaryota</taxon>
        <taxon>Metazoa</taxon>
        <taxon>Ecdysozoa</taxon>
        <taxon>Nematoda</taxon>
        <taxon>Chromadorea</taxon>
        <taxon>Rhabditida</taxon>
        <taxon>Tylenchina</taxon>
        <taxon>Panagrolaimomorpha</taxon>
        <taxon>Strongyloidoidea</taxon>
        <taxon>Strongyloididae</taxon>
        <taxon>Strongyloides</taxon>
    </lineage>
</organism>
<protein>
    <submittedName>
        <fullName evidence="3">Uncharacterized protein</fullName>
    </submittedName>
</protein>
<keyword evidence="2" id="KW-1185">Reference proteome</keyword>
<evidence type="ECO:0000313" key="2">
    <source>
        <dbReference type="Proteomes" id="UP000035680"/>
    </source>
</evidence>
<name>A0A0K0FG55_STRVS</name>
<dbReference type="WBParaSite" id="SVE_0785400.1">
    <property type="protein sequence ID" value="SVE_0785400.1"/>
    <property type="gene ID" value="SVE_0785400"/>
</dbReference>
<keyword evidence="1" id="KW-0812">Transmembrane</keyword>
<reference evidence="3" key="2">
    <citation type="submission" date="2015-08" db="UniProtKB">
        <authorList>
            <consortium name="WormBaseParasite"/>
        </authorList>
    </citation>
    <scope>IDENTIFICATION</scope>
</reference>
<evidence type="ECO:0000256" key="1">
    <source>
        <dbReference type="SAM" id="Phobius"/>
    </source>
</evidence>